<name>A0ABT9DBI4_9CELL</name>
<dbReference type="SUPFAM" id="SSF49452">
    <property type="entry name" value="Starch-binding domain-like"/>
    <property type="match status" value="1"/>
</dbReference>
<dbReference type="Proteomes" id="UP001232536">
    <property type="component" value="Unassembled WGS sequence"/>
</dbReference>
<dbReference type="InterPro" id="IPR013784">
    <property type="entry name" value="Carb-bd-like_fold"/>
</dbReference>
<dbReference type="SUPFAM" id="SSF49478">
    <property type="entry name" value="Cna protein B-type domain"/>
    <property type="match status" value="2"/>
</dbReference>
<proteinExistence type="predicted"/>
<dbReference type="Pfam" id="PF13620">
    <property type="entry name" value="CarboxypepD_reg"/>
    <property type="match status" value="3"/>
</dbReference>
<reference evidence="6 7" key="1">
    <citation type="submission" date="2023-07" db="EMBL/GenBank/DDBJ databases">
        <title>Description of novel actinomycetes strains, isolated from tidal flat sediment.</title>
        <authorList>
            <person name="Lu C."/>
        </authorList>
    </citation>
    <scope>NUCLEOTIDE SEQUENCE [LARGE SCALE GENOMIC DNA]</scope>
    <source>
        <strain evidence="6 7">SYSU T00b441</strain>
    </source>
</reference>
<dbReference type="InterPro" id="IPR051417">
    <property type="entry name" value="SDr/BOS_complex"/>
</dbReference>
<evidence type="ECO:0000256" key="2">
    <source>
        <dbReference type="ARBA" id="ARBA00012595"/>
    </source>
</evidence>
<evidence type="ECO:0000256" key="5">
    <source>
        <dbReference type="SAM" id="SignalP"/>
    </source>
</evidence>
<keyword evidence="3 5" id="KW-0732">Signal</keyword>
<sequence>MRAVERFGVPSLRLRGAAVLALAALVLALDVGTAAAAPPRTGTVRGVVTDAVGPVPGVVVDVIDPQGGDVLATATSGRSGIFRVSRVPVGEVVLRATAQDRVTWYPLAAERAGATVLSVRHGRPLVVRFALPVTATIAGEVLGNFDPLGGATVTVYDAADDQPITSVQLGEFETTYRISGLPPGDVKVGASKEGWLPGFADGVRALSDATVYTLEPGETLTQSWDPVVLYIDLTPTSTLLGQVLGIRDDPELGWDDPLRDVTVFLLDPADGTVRDTTVTDALGDFRFDGLAPGTYTLRAEKDGWLPVYAGQADDLAGAATFTLVGGDVVGTSLTIYARPAVSGQVLGWMDPLAEATVTVYDAGSGAVLARTVSDGDGRYRVDGLAPGEVKVGATRDGWLPGFADGAATWDTATVFRLLPGQTLVQSWDPMVLYLDLVPAS</sequence>
<comment type="caution">
    <text evidence="6">The sequence shown here is derived from an EMBL/GenBank/DDBJ whole genome shotgun (WGS) entry which is preliminary data.</text>
</comment>
<dbReference type="RefSeq" id="WP_304601825.1">
    <property type="nucleotide sequence ID" value="NZ_JAUQYO010000001.1"/>
</dbReference>
<evidence type="ECO:0000313" key="7">
    <source>
        <dbReference type="Proteomes" id="UP001232536"/>
    </source>
</evidence>
<organism evidence="6 7">
    <name type="scientific">Actinotalea lenta</name>
    <dbReference type="NCBI Taxonomy" id="3064654"/>
    <lineage>
        <taxon>Bacteria</taxon>
        <taxon>Bacillati</taxon>
        <taxon>Actinomycetota</taxon>
        <taxon>Actinomycetes</taxon>
        <taxon>Micrococcales</taxon>
        <taxon>Cellulomonadaceae</taxon>
        <taxon>Actinotalea</taxon>
    </lineage>
</organism>
<feature type="chain" id="PRO_5045449098" description="alpha-amylase" evidence="5">
    <location>
        <begin position="37"/>
        <end position="440"/>
    </location>
</feature>
<evidence type="ECO:0000313" key="6">
    <source>
        <dbReference type="EMBL" id="MDO8108242.1"/>
    </source>
</evidence>
<gene>
    <name evidence="6" type="ORF">Q6348_13660</name>
</gene>
<evidence type="ECO:0000256" key="4">
    <source>
        <dbReference type="ARBA" id="ARBA00030238"/>
    </source>
</evidence>
<comment type="catalytic activity">
    <reaction evidence="1">
        <text>Endohydrolysis of (1-&gt;4)-alpha-D-glucosidic linkages in polysaccharides containing three or more (1-&gt;4)-alpha-linked D-glucose units.</text>
        <dbReference type="EC" id="3.2.1.1"/>
    </reaction>
</comment>
<dbReference type="EMBL" id="JAUQYP010000001">
    <property type="protein sequence ID" value="MDO8108242.1"/>
    <property type="molecule type" value="Genomic_DNA"/>
</dbReference>
<evidence type="ECO:0000256" key="1">
    <source>
        <dbReference type="ARBA" id="ARBA00000548"/>
    </source>
</evidence>
<feature type="signal peptide" evidence="5">
    <location>
        <begin position="1"/>
        <end position="36"/>
    </location>
</feature>
<dbReference type="Gene3D" id="2.60.40.10">
    <property type="entry name" value="Immunoglobulins"/>
    <property type="match status" value="2"/>
</dbReference>
<dbReference type="InterPro" id="IPR013783">
    <property type="entry name" value="Ig-like_fold"/>
</dbReference>
<dbReference type="PANTHER" id="PTHR23303">
    <property type="entry name" value="CARBOXYPEPTIDASE REGULATORY REGION-CONTAINING"/>
    <property type="match status" value="1"/>
</dbReference>
<keyword evidence="7" id="KW-1185">Reference proteome</keyword>
<evidence type="ECO:0000256" key="3">
    <source>
        <dbReference type="ARBA" id="ARBA00022729"/>
    </source>
</evidence>
<accession>A0ABT9DBI4</accession>
<dbReference type="EC" id="3.2.1.1" evidence="2"/>
<protein>
    <recommendedName>
        <fullName evidence="2">alpha-amylase</fullName>
        <ecNumber evidence="2">3.2.1.1</ecNumber>
    </recommendedName>
    <alternativeName>
        <fullName evidence="4">1,4-alpha-D-glucan glucanohydrolase</fullName>
    </alternativeName>
</protein>